<proteinExistence type="predicted"/>
<evidence type="ECO:0000313" key="2">
    <source>
        <dbReference type="Proteomes" id="UP000464378"/>
    </source>
</evidence>
<dbReference type="InParanoid" id="A0A6C2YI50"/>
<protein>
    <recommendedName>
        <fullName evidence="3">DUF2237 domain-containing protein</fullName>
    </recommendedName>
</protein>
<dbReference type="PANTHER" id="PTHR37466:SF1">
    <property type="entry name" value="SLR1628 PROTEIN"/>
    <property type="match status" value="1"/>
</dbReference>
<evidence type="ECO:0008006" key="3">
    <source>
        <dbReference type="Google" id="ProtNLM"/>
    </source>
</evidence>
<dbReference type="AlphaFoldDB" id="A0A6C2YI50"/>
<evidence type="ECO:0000313" key="1">
    <source>
        <dbReference type="EMBL" id="VIP01044.1"/>
    </source>
</evidence>
<dbReference type="InterPro" id="IPR018714">
    <property type="entry name" value="DUF2237"/>
</dbReference>
<name>A0A6C2YI50_9BACT</name>
<dbReference type="Gene3D" id="3.30.56.110">
    <property type="entry name" value="Protein of unknown function DUF2237"/>
    <property type="match status" value="1"/>
</dbReference>
<reference evidence="1" key="1">
    <citation type="submission" date="2019-04" db="EMBL/GenBank/DDBJ databases">
        <authorList>
            <consortium name="Science for Life Laboratories"/>
        </authorList>
    </citation>
    <scope>NUCLEOTIDE SEQUENCE</scope>
    <source>
        <strain evidence="1">MBLW1</strain>
    </source>
</reference>
<dbReference type="Proteomes" id="UP000464378">
    <property type="component" value="Chromosome"/>
</dbReference>
<keyword evidence="2" id="KW-1185">Reference proteome</keyword>
<dbReference type="Pfam" id="PF09996">
    <property type="entry name" value="DUF2237"/>
    <property type="match status" value="1"/>
</dbReference>
<accession>A0A6C2YI50</accession>
<dbReference type="EMBL" id="LR593887">
    <property type="protein sequence ID" value="VTR97513.1"/>
    <property type="molecule type" value="Genomic_DNA"/>
</dbReference>
<dbReference type="RefSeq" id="WP_162656263.1">
    <property type="nucleotide sequence ID" value="NZ_LR593887.1"/>
</dbReference>
<gene>
    <name evidence="1" type="ORF">GMBLW1_29160</name>
</gene>
<sequence>MATAKNVLGTELKTCSMNPLTGYYRDGCCTTGADDLGIHVVCAQVTREFLEFSRSRGNDLITPFPAYGFPGLKPGDRWCLCAQRWKEALEAGVAPPVVLEATHISSLEFVDLEDLKSHALSE</sequence>
<dbReference type="PANTHER" id="PTHR37466">
    <property type="entry name" value="SLR1628 PROTEIN"/>
    <property type="match status" value="1"/>
</dbReference>
<organism evidence="1">
    <name type="scientific">Tuwongella immobilis</name>
    <dbReference type="NCBI Taxonomy" id="692036"/>
    <lineage>
        <taxon>Bacteria</taxon>
        <taxon>Pseudomonadati</taxon>
        <taxon>Planctomycetota</taxon>
        <taxon>Planctomycetia</taxon>
        <taxon>Gemmatales</taxon>
        <taxon>Gemmataceae</taxon>
        <taxon>Tuwongella</taxon>
    </lineage>
</organism>
<dbReference type="KEGG" id="tim:GMBLW1_29160"/>
<dbReference type="EMBL" id="LR586016">
    <property type="protein sequence ID" value="VIP01044.1"/>
    <property type="molecule type" value="Genomic_DNA"/>
</dbReference>